<organism evidence="2 3">
    <name type="scientific">Salinicola rhizosphaerae</name>
    <dbReference type="NCBI Taxonomy" id="1443141"/>
    <lineage>
        <taxon>Bacteria</taxon>
        <taxon>Pseudomonadati</taxon>
        <taxon>Pseudomonadota</taxon>
        <taxon>Gammaproteobacteria</taxon>
        <taxon>Oceanospirillales</taxon>
        <taxon>Halomonadaceae</taxon>
        <taxon>Salinicola</taxon>
    </lineage>
</organism>
<name>A0ABQ3E4B7_9GAMM</name>
<sequence>MPSQAQQTLSIQSSFNAGDYAFQYLKENWVPKVESMTGGDVALNIMPIGSVVPYKETLDATAMGLLDGELTSPFFFTGRDPAFAILGDLVAGYDTPEQFLGFCRDGGGEQALQKTIDQQLPDRIHVIGCGPYKKESLVAAVPIRGVDDLDGVKIRTPEGLEAAVFQQAGATPVNLPYSEVFTALQQGVVDAADASAYVNNDAAGLNDIAKYPIYPGIHSMGAQQFTLNQDVWKSLSEEDRQALHQWFYAAFEDLAKVVHQQDEKLAARDKAKGDITVIDWPQAERDRFREIAETAWREYAERSELATEALDAHLAYMRQIGLMPSSSKGADATP</sequence>
<dbReference type="PANTHER" id="PTHR33376">
    <property type="match status" value="1"/>
</dbReference>
<dbReference type="Proteomes" id="UP000646745">
    <property type="component" value="Unassembled WGS sequence"/>
</dbReference>
<gene>
    <name evidence="2" type="ORF">GCM10009038_21170</name>
</gene>
<dbReference type="SUPFAM" id="SSF53850">
    <property type="entry name" value="Periplasmic binding protein-like II"/>
    <property type="match status" value="1"/>
</dbReference>
<dbReference type="Pfam" id="PF03480">
    <property type="entry name" value="DctP"/>
    <property type="match status" value="1"/>
</dbReference>
<comment type="caution">
    <text evidence="2">The sequence shown here is derived from an EMBL/GenBank/DDBJ whole genome shotgun (WGS) entry which is preliminary data.</text>
</comment>
<keyword evidence="3" id="KW-1185">Reference proteome</keyword>
<evidence type="ECO:0000313" key="3">
    <source>
        <dbReference type="Proteomes" id="UP000646745"/>
    </source>
</evidence>
<reference evidence="3" key="1">
    <citation type="journal article" date="2019" name="Int. J. Syst. Evol. Microbiol.">
        <title>The Global Catalogue of Microorganisms (GCM) 10K type strain sequencing project: providing services to taxonomists for standard genome sequencing and annotation.</title>
        <authorList>
            <consortium name="The Broad Institute Genomics Platform"/>
            <consortium name="The Broad Institute Genome Sequencing Center for Infectious Disease"/>
            <person name="Wu L."/>
            <person name="Ma J."/>
        </authorList>
    </citation>
    <scope>NUCLEOTIDE SEQUENCE [LARGE SCALE GENOMIC DNA]</scope>
    <source>
        <strain evidence="3">KCTC 32998</strain>
    </source>
</reference>
<dbReference type="EMBL" id="BMZI01000004">
    <property type="protein sequence ID" value="GHB22017.1"/>
    <property type="molecule type" value="Genomic_DNA"/>
</dbReference>
<proteinExistence type="predicted"/>
<evidence type="ECO:0000313" key="2">
    <source>
        <dbReference type="EMBL" id="GHB22017.1"/>
    </source>
</evidence>
<accession>A0ABQ3E4B7</accession>
<dbReference type="CDD" id="cd13604">
    <property type="entry name" value="PBP2_TRAP_ketoacid_lactate_like"/>
    <property type="match status" value="1"/>
</dbReference>
<dbReference type="InterPro" id="IPR038404">
    <property type="entry name" value="TRAP_DctP_sf"/>
</dbReference>
<evidence type="ECO:0000256" key="1">
    <source>
        <dbReference type="ARBA" id="ARBA00022729"/>
    </source>
</evidence>
<keyword evidence="1" id="KW-0732">Signal</keyword>
<dbReference type="PANTHER" id="PTHR33376:SF5">
    <property type="entry name" value="EXTRACYTOPLASMIC SOLUTE RECEPTOR PROTEIN"/>
    <property type="match status" value="1"/>
</dbReference>
<protein>
    <submittedName>
        <fullName evidence="2">Lactate-binding periplasmic protein</fullName>
    </submittedName>
</protein>
<dbReference type="NCBIfam" id="NF037995">
    <property type="entry name" value="TRAP_S1"/>
    <property type="match status" value="1"/>
</dbReference>
<dbReference type="InterPro" id="IPR018389">
    <property type="entry name" value="DctP_fam"/>
</dbReference>
<dbReference type="Gene3D" id="3.40.190.170">
    <property type="entry name" value="Bacterial extracellular solute-binding protein, family 7"/>
    <property type="match status" value="1"/>
</dbReference>
<dbReference type="RefSeq" id="WP_229809050.1">
    <property type="nucleotide sequence ID" value="NZ_BMZI01000004.1"/>
</dbReference>